<evidence type="ECO:0000259" key="6">
    <source>
        <dbReference type="Pfam" id="PF08801"/>
    </source>
</evidence>
<dbReference type="Gene3D" id="1.20.58.1780">
    <property type="match status" value="1"/>
</dbReference>
<evidence type="ECO:0000256" key="2">
    <source>
        <dbReference type="ARBA" id="ARBA00007373"/>
    </source>
</evidence>
<evidence type="ECO:0000256" key="4">
    <source>
        <dbReference type="ARBA" id="ARBA00023242"/>
    </source>
</evidence>
<protein>
    <submittedName>
        <fullName evidence="7">Nuclear pore complex protein</fullName>
    </submittedName>
</protein>
<dbReference type="Pfam" id="PF08801">
    <property type="entry name" value="Nucleoporin_N"/>
    <property type="match status" value="1"/>
</dbReference>
<dbReference type="AlphaFoldDB" id="A0ABD1BWN4"/>
<comment type="caution">
    <text evidence="7">The sequence shown here is derived from an EMBL/GenBank/DDBJ whole genome shotgun (WGS) entry which is preliminary data.</text>
</comment>
<evidence type="ECO:0000313" key="7">
    <source>
        <dbReference type="EMBL" id="KAL1221598.1"/>
    </source>
</evidence>
<feature type="domain" description="Nucleoporin Nup133/Nup155-like C-terminal" evidence="5">
    <location>
        <begin position="550"/>
        <end position="711"/>
    </location>
</feature>
<comment type="similarity">
    <text evidence="2">Belongs to the non-repetitive/WGA-negative nucleoporin family.</text>
</comment>
<evidence type="ECO:0000313" key="8">
    <source>
        <dbReference type="Proteomes" id="UP001558713"/>
    </source>
</evidence>
<keyword evidence="8" id="KW-1185">Reference proteome</keyword>
<sequence>MSHEESISLAHVGKAWKLVDYYCQEAAQPWKHKEEGLQYTLRPQTIRAIKPWIEVGKLWALLPMITEKFKTSKRMIHGSFPEIRRAWAIFDDSLFLWSFDASDGNVWRYSDEGKPVIDVGLVKPQPGFVEDDVEFLLVWVTPLELFVSKVFISEDGAQRLERMIVYKSSIDGVRMSCLLCTSKGRIFVAGQNSHIYELIYTSGAPCRLLCCTPIAASSFFNRFMFGADDHVVEMVVDNQRKTLYTRTKKGKLEAYFLGMNGDSCIEKVGEVWNLYFAPSVVCISPLSKLESKWSHAHLVAVLSNGSRMYFSTSSSEPETPDCLRKVTETPPILPNMEDAQDTLNIKVEPAFSSLGTLFLSYPSPDKTFSFLLLVDKDSSCTKVGTLRELTFSFRFDGRVLFAAEVLPTPDATSTMLSLYSQVLGESYENTCGILRGRGDLLTQHLLPKKEILLFTTTCMVELSFNRPVDFLITILSGRMFSSYYLNAFVSYWGEDETAAMYLMLASRIILGAGELDSLIPTRAADLFEGMKTEKMPQLDASMAQAKLIHSAAHKGLYLCTSRLLYPLWNSCVLSKRSSSDSMPEDGVVSCRFSTEAMNELQSKLRSLGEYLSDAEDSSGGELANVRQGLPDVWNEDVRSMEFCRHLIIRSAEALFLLQILSRHDIAICTWGCEESLRRTLLQFEFRQLVHSEEGDQIAKVLVSAIMEKEPLGSTTRETLLLFCPSYSKEALVGLPSHSEEALVDSPSHSDKAFSSRRKWTTLLRLPSFYSLRKRGNTVKV</sequence>
<keyword evidence="4" id="KW-0539">Nucleus</keyword>
<evidence type="ECO:0000256" key="1">
    <source>
        <dbReference type="ARBA" id="ARBA00004123"/>
    </source>
</evidence>
<comment type="subcellular location">
    <subcellularLocation>
        <location evidence="1">Nucleus</location>
    </subcellularLocation>
</comment>
<dbReference type="EMBL" id="JBANAX010000123">
    <property type="protein sequence ID" value="KAL1221598.1"/>
    <property type="molecule type" value="Genomic_DNA"/>
</dbReference>
<dbReference type="Proteomes" id="UP001558713">
    <property type="component" value="Unassembled WGS sequence"/>
</dbReference>
<gene>
    <name evidence="7" type="ORF">V5N11_026215</name>
</gene>
<dbReference type="GO" id="GO:0005635">
    <property type="term" value="C:nuclear envelope"/>
    <property type="evidence" value="ECO:0007669"/>
    <property type="project" value="UniProtKB-ARBA"/>
</dbReference>
<keyword evidence="3" id="KW-0813">Transport</keyword>
<name>A0ABD1BWN4_CARAN</name>
<feature type="domain" description="Nucleoporin Nup133/Nup155-like N-terminal" evidence="6">
    <location>
        <begin position="53"/>
        <end position="431"/>
    </location>
</feature>
<dbReference type="Pfam" id="PF03177">
    <property type="entry name" value="Nucleoporin_C"/>
    <property type="match status" value="1"/>
</dbReference>
<dbReference type="InterPro" id="IPR004870">
    <property type="entry name" value="Nucleoporin_Nup155"/>
</dbReference>
<reference evidence="7 8" key="1">
    <citation type="submission" date="2024-04" db="EMBL/GenBank/DDBJ databases">
        <title>Genome assembly C_amara_ONT_v2.</title>
        <authorList>
            <person name="Yant L."/>
            <person name="Moore C."/>
            <person name="Slenker M."/>
        </authorList>
    </citation>
    <scope>NUCLEOTIDE SEQUENCE [LARGE SCALE GENOMIC DNA]</scope>
    <source>
        <tissue evidence="7">Leaf</tissue>
    </source>
</reference>
<dbReference type="PANTHER" id="PTHR10350">
    <property type="entry name" value="NUCLEAR PORE COMPLEX PROTEIN NUP155"/>
    <property type="match status" value="1"/>
</dbReference>
<organism evidence="7 8">
    <name type="scientific">Cardamine amara subsp. amara</name>
    <dbReference type="NCBI Taxonomy" id="228776"/>
    <lineage>
        <taxon>Eukaryota</taxon>
        <taxon>Viridiplantae</taxon>
        <taxon>Streptophyta</taxon>
        <taxon>Embryophyta</taxon>
        <taxon>Tracheophyta</taxon>
        <taxon>Spermatophyta</taxon>
        <taxon>Magnoliopsida</taxon>
        <taxon>eudicotyledons</taxon>
        <taxon>Gunneridae</taxon>
        <taxon>Pentapetalae</taxon>
        <taxon>rosids</taxon>
        <taxon>malvids</taxon>
        <taxon>Brassicales</taxon>
        <taxon>Brassicaceae</taxon>
        <taxon>Cardamineae</taxon>
        <taxon>Cardamine</taxon>
    </lineage>
</organism>
<accession>A0ABD1BWN4</accession>
<proteinExistence type="inferred from homology"/>
<evidence type="ECO:0000256" key="3">
    <source>
        <dbReference type="ARBA" id="ARBA00022448"/>
    </source>
</evidence>
<dbReference type="InterPro" id="IPR007187">
    <property type="entry name" value="Nucleoporin_Nup133/Nup155_C"/>
</dbReference>
<evidence type="ECO:0000259" key="5">
    <source>
        <dbReference type="Pfam" id="PF03177"/>
    </source>
</evidence>
<dbReference type="InterPro" id="IPR014908">
    <property type="entry name" value="Nucleoporin_Nup133/Nup155_N"/>
</dbReference>
<dbReference type="PANTHER" id="PTHR10350:SF6">
    <property type="entry name" value="NUCLEAR PORE COMPLEX PROTEIN NUP155"/>
    <property type="match status" value="1"/>
</dbReference>